<reference evidence="2 3" key="1">
    <citation type="submission" date="2020-02" db="EMBL/GenBank/DDBJ databases">
        <title>Complete genome sequences of six Lactobacillus iners strains isolated from the human vagina.</title>
        <authorList>
            <person name="France M.T."/>
            <person name="Rutt L."/>
            <person name="Narina S."/>
            <person name="Arbaugh S."/>
            <person name="Humphrys M.S."/>
            <person name="Ma B."/>
            <person name="Hayward M.R."/>
            <person name="Relman D."/>
            <person name="Kwon D.S."/>
            <person name="Ravel J."/>
        </authorList>
    </citation>
    <scope>NUCLEOTIDE SEQUENCE [LARGE SCALE GENOMIC DNA]</scope>
    <source>
        <strain evidence="2 3">C0210C1</strain>
    </source>
</reference>
<accession>A0A6G7B965</accession>
<evidence type="ECO:0000259" key="1">
    <source>
        <dbReference type="Pfam" id="PF01863"/>
    </source>
</evidence>
<evidence type="ECO:0000313" key="3">
    <source>
        <dbReference type="Proteomes" id="UP000501676"/>
    </source>
</evidence>
<dbReference type="InterPro" id="IPR002725">
    <property type="entry name" value="YgjP-like_metallopeptidase"/>
</dbReference>
<protein>
    <submittedName>
        <fullName evidence="2">M48 family metallopeptidase</fullName>
    </submittedName>
</protein>
<sequence length="237" mass="27733">MISRTALIGGIEVKITKKSTLKNLYIRINPPKGNVTISAPLHYPDDDISLFVLKKLPEINAVRARMRSQLRQTKREFISGESHYLWGKPYRLDVAVGTKKYSIEKMPHKILFSVPKGASTANKEKVFNEWYRSELKIVMQSLIPIVEERMNLNANEYRIKNMKTRWGTCNIDKKRIWINLQLAKKPIECLEYVLVHEMVHLLETNHTHKFHALVGKYYPAWKDAKKTLEKMPLDYLK</sequence>
<dbReference type="CDD" id="cd07344">
    <property type="entry name" value="M48_yhfN_like"/>
    <property type="match status" value="1"/>
</dbReference>
<feature type="domain" description="YgjP-like metallopeptidase" evidence="1">
    <location>
        <begin position="25"/>
        <end position="230"/>
    </location>
</feature>
<dbReference type="PANTHER" id="PTHR30399">
    <property type="entry name" value="UNCHARACTERIZED PROTEIN YGJP"/>
    <property type="match status" value="1"/>
</dbReference>
<organism evidence="2 3">
    <name type="scientific">Lactobacillus iners</name>
    <dbReference type="NCBI Taxonomy" id="147802"/>
    <lineage>
        <taxon>Bacteria</taxon>
        <taxon>Bacillati</taxon>
        <taxon>Bacillota</taxon>
        <taxon>Bacilli</taxon>
        <taxon>Lactobacillales</taxon>
        <taxon>Lactobacillaceae</taxon>
        <taxon>Lactobacillus</taxon>
    </lineage>
</organism>
<gene>
    <name evidence="2" type="ORF">G6Z83_03775</name>
</gene>
<proteinExistence type="predicted"/>
<dbReference type="Pfam" id="PF01863">
    <property type="entry name" value="YgjP-like"/>
    <property type="match status" value="1"/>
</dbReference>
<dbReference type="Proteomes" id="UP000501676">
    <property type="component" value="Chromosome"/>
</dbReference>
<dbReference type="InterPro" id="IPR053136">
    <property type="entry name" value="UTP_pyrophosphatase-like"/>
</dbReference>
<evidence type="ECO:0000313" key="2">
    <source>
        <dbReference type="EMBL" id="QIH23826.1"/>
    </source>
</evidence>
<dbReference type="Gene3D" id="3.30.2010.10">
    <property type="entry name" value="Metalloproteases ('zincins'), catalytic domain"/>
    <property type="match status" value="1"/>
</dbReference>
<name>A0A6G7B965_9LACO</name>
<dbReference type="AlphaFoldDB" id="A0A6G7B965"/>
<dbReference type="EMBL" id="CP049228">
    <property type="protein sequence ID" value="QIH23826.1"/>
    <property type="molecule type" value="Genomic_DNA"/>
</dbReference>
<dbReference type="PANTHER" id="PTHR30399:SF1">
    <property type="entry name" value="UTP PYROPHOSPHATASE"/>
    <property type="match status" value="1"/>
</dbReference>
<dbReference type="RefSeq" id="WP_102720404.1">
    <property type="nucleotide sequence ID" value="NZ_CP049228.1"/>
</dbReference>